<keyword evidence="1" id="KW-1185">Reference proteome</keyword>
<accession>A0A915D8P1</accession>
<proteinExistence type="predicted"/>
<protein>
    <submittedName>
        <fullName evidence="2">Uncharacterized protein</fullName>
    </submittedName>
</protein>
<sequence>MDARSMLYLIEGYSSDEDTEQQAVLVVNQKGRDQLFAKWLRGDRPKSKRIEYVKADRNILAVVEDENRNVMDYLRGIALNFVMGE</sequence>
<dbReference type="AlphaFoldDB" id="A0A915D8P1"/>
<organism evidence="1 2">
    <name type="scientific">Ditylenchus dipsaci</name>
    <dbReference type="NCBI Taxonomy" id="166011"/>
    <lineage>
        <taxon>Eukaryota</taxon>
        <taxon>Metazoa</taxon>
        <taxon>Ecdysozoa</taxon>
        <taxon>Nematoda</taxon>
        <taxon>Chromadorea</taxon>
        <taxon>Rhabditida</taxon>
        <taxon>Tylenchina</taxon>
        <taxon>Tylenchomorpha</taxon>
        <taxon>Sphaerularioidea</taxon>
        <taxon>Anguinidae</taxon>
        <taxon>Anguininae</taxon>
        <taxon>Ditylenchus</taxon>
    </lineage>
</organism>
<evidence type="ECO:0000313" key="1">
    <source>
        <dbReference type="Proteomes" id="UP000887574"/>
    </source>
</evidence>
<dbReference type="WBParaSite" id="jg17283">
    <property type="protein sequence ID" value="jg17283"/>
    <property type="gene ID" value="jg17283"/>
</dbReference>
<reference evidence="2" key="1">
    <citation type="submission" date="2022-11" db="UniProtKB">
        <authorList>
            <consortium name="WormBaseParasite"/>
        </authorList>
    </citation>
    <scope>IDENTIFICATION</scope>
</reference>
<name>A0A915D8P1_9BILA</name>
<evidence type="ECO:0000313" key="2">
    <source>
        <dbReference type="WBParaSite" id="jg17283"/>
    </source>
</evidence>
<dbReference type="Proteomes" id="UP000887574">
    <property type="component" value="Unplaced"/>
</dbReference>